<name>A0A8J7D4I9_DESMC</name>
<gene>
    <name evidence="3" type="ORF">IQ276_29715</name>
</gene>
<keyword evidence="1" id="KW-0472">Membrane</keyword>
<feature type="transmembrane region" description="Helical" evidence="1">
    <location>
        <begin position="807"/>
        <end position="828"/>
    </location>
</feature>
<keyword evidence="4" id="KW-1185">Reference proteome</keyword>
<keyword evidence="3" id="KW-0378">Hydrolase</keyword>
<keyword evidence="3" id="KW-0482">Metalloprotease</keyword>
<feature type="transmembrane region" description="Helical" evidence="1">
    <location>
        <begin position="12"/>
        <end position="31"/>
    </location>
</feature>
<dbReference type="Proteomes" id="UP000622533">
    <property type="component" value="Unassembled WGS sequence"/>
</dbReference>
<dbReference type="GO" id="GO:0080120">
    <property type="term" value="P:CAAX-box protein maturation"/>
    <property type="evidence" value="ECO:0007669"/>
    <property type="project" value="UniProtKB-ARBA"/>
</dbReference>
<dbReference type="AlphaFoldDB" id="A0A8J7D4I9"/>
<keyword evidence="3" id="KW-0645">Protease</keyword>
<feature type="transmembrane region" description="Helical" evidence="1">
    <location>
        <begin position="717"/>
        <end position="738"/>
    </location>
</feature>
<evidence type="ECO:0000256" key="1">
    <source>
        <dbReference type="SAM" id="Phobius"/>
    </source>
</evidence>
<feature type="domain" description="CAAX prenyl protease 2/Lysostaphin resistance protein A-like" evidence="2">
    <location>
        <begin position="713"/>
        <end position="816"/>
    </location>
</feature>
<feature type="transmembrane region" description="Helical" evidence="1">
    <location>
        <begin position="750"/>
        <end position="768"/>
    </location>
</feature>
<feature type="transmembrane region" description="Helical" evidence="1">
    <location>
        <begin position="780"/>
        <end position="801"/>
    </location>
</feature>
<organism evidence="3 4">
    <name type="scientific">Desmonostoc muscorum LEGE 12446</name>
    <dbReference type="NCBI Taxonomy" id="1828758"/>
    <lineage>
        <taxon>Bacteria</taxon>
        <taxon>Bacillati</taxon>
        <taxon>Cyanobacteriota</taxon>
        <taxon>Cyanophyceae</taxon>
        <taxon>Nostocales</taxon>
        <taxon>Nostocaceae</taxon>
        <taxon>Desmonostoc</taxon>
    </lineage>
</organism>
<dbReference type="Pfam" id="PF02517">
    <property type="entry name" value="Rce1-like"/>
    <property type="match status" value="1"/>
</dbReference>
<keyword evidence="1" id="KW-1133">Transmembrane helix</keyword>
<protein>
    <submittedName>
        <fullName evidence="3">CPBP family intramembrane metalloprotease</fullName>
    </submittedName>
</protein>
<dbReference type="GO" id="GO:0004175">
    <property type="term" value="F:endopeptidase activity"/>
    <property type="evidence" value="ECO:0007669"/>
    <property type="project" value="UniProtKB-ARBA"/>
</dbReference>
<dbReference type="EMBL" id="JADEXS010000605">
    <property type="protein sequence ID" value="MBE9026448.1"/>
    <property type="molecule type" value="Genomic_DNA"/>
</dbReference>
<dbReference type="GO" id="GO:0008237">
    <property type="term" value="F:metallopeptidase activity"/>
    <property type="evidence" value="ECO:0007669"/>
    <property type="project" value="UniProtKB-KW"/>
</dbReference>
<evidence type="ECO:0000259" key="2">
    <source>
        <dbReference type="Pfam" id="PF02517"/>
    </source>
</evidence>
<accession>A0A8J7D4I9</accession>
<feature type="transmembrane region" description="Helical" evidence="1">
    <location>
        <begin position="678"/>
        <end position="697"/>
    </location>
</feature>
<dbReference type="InterPro" id="IPR003675">
    <property type="entry name" value="Rce1/LyrA-like_dom"/>
</dbReference>
<dbReference type="RefSeq" id="WP_193922181.1">
    <property type="nucleotide sequence ID" value="NZ_JADEXS020000001.1"/>
</dbReference>
<keyword evidence="1" id="KW-0812">Transmembrane</keyword>
<evidence type="ECO:0000313" key="3">
    <source>
        <dbReference type="EMBL" id="MBE9026448.1"/>
    </source>
</evidence>
<comment type="caution">
    <text evidence="3">The sequence shown here is derived from an EMBL/GenBank/DDBJ whole genome shotgun (WGS) entry which is preliminary data.</text>
</comment>
<sequence length="841" mass="94490">MIWSRLSRKARLRFTIFSLLVLITVIAVWQLSPKQPQIVKQESNYAIHIRQDFNQSGFYPVAQIPSANVYKPIADWVGRLILPTKQELQDGLDWVWMKVQHAPPTAQNLVGNIVRLEWKNKKDLLAYVQAVTRDINFTSEVIKSEKQGNIHPFRLNGVRQVGVLRSLAGANPDDEAIVALDSTTNIATSGKTNILQIEHEPVLVTGRFYGLVKIINPIKSINKNILGSQQKQNSDYFFVQHYNPNSNKFDGLQETIRIPQQVTDTRNFAPSSVQEIEKSPAGKDGWYIYGAKDAKGIFTVGAIAPRSLFQIHPRQIITGEELGISYIQEANWRNTEANKDKFNTVLLKPGNSPNQSIWQQGDKAIVLHLFGGIGGRKAEALGIPYTITGHFAFGIAEVIRDEFTNELRFEIKYHQIYAHNPDGIIAGTHTWADYMGNLQRGWLATRPVSDILIKFDPITQDYNFDGIKLSPLEQFQQELQVTMARYRVGDGTGGAMVSPSTSCIQDSSQALYAAILAIKNQVSTTHQIQTWLKANSNHPQALRFQQLVELAQSLEQQLAPLGIVRADWQSQAGRLTGTGIDKTTKPFQDSSVWAGLTTWRTIMPRQAHDDLATIFLKHGAIIQVLRTNQIGGWQADITPITPTVFLGQIKIPLTDISPFSTLLNRLLASLAVPTPQDWSVIVALLIIYSIIAIPYGLKSEFLHIEIWTANWINQCLLILRCLFAPALVEELFFRVFLLPHPSENPNLVEWSFWAIVSLLLFILYHPFNAKTFFKAGYPTFINRVFLALASLLGIICTVGYILTGSLWVIVVIHWAVVVVWLIVFGGIAKLDHNQEFPESKV</sequence>
<proteinExistence type="predicted"/>
<evidence type="ECO:0000313" key="4">
    <source>
        <dbReference type="Proteomes" id="UP000622533"/>
    </source>
</evidence>
<reference evidence="3" key="1">
    <citation type="submission" date="2020-10" db="EMBL/GenBank/DDBJ databases">
        <authorList>
            <person name="Castelo-Branco R."/>
            <person name="Eusebio N."/>
            <person name="Adriana R."/>
            <person name="Vieira A."/>
            <person name="Brugerolle De Fraissinette N."/>
            <person name="Rezende De Castro R."/>
            <person name="Schneider M.P."/>
            <person name="Vasconcelos V."/>
            <person name="Leao P.N."/>
        </authorList>
    </citation>
    <scope>NUCLEOTIDE SEQUENCE</scope>
    <source>
        <strain evidence="3">LEGE 12446</strain>
    </source>
</reference>